<evidence type="ECO:0000313" key="2">
    <source>
        <dbReference type="Proteomes" id="UP001177021"/>
    </source>
</evidence>
<proteinExistence type="predicted"/>
<evidence type="ECO:0000313" key="1">
    <source>
        <dbReference type="EMBL" id="CAJ2637430.1"/>
    </source>
</evidence>
<organism evidence="1 2">
    <name type="scientific">Trifolium pratense</name>
    <name type="common">Red clover</name>
    <dbReference type="NCBI Taxonomy" id="57577"/>
    <lineage>
        <taxon>Eukaryota</taxon>
        <taxon>Viridiplantae</taxon>
        <taxon>Streptophyta</taxon>
        <taxon>Embryophyta</taxon>
        <taxon>Tracheophyta</taxon>
        <taxon>Spermatophyta</taxon>
        <taxon>Magnoliopsida</taxon>
        <taxon>eudicotyledons</taxon>
        <taxon>Gunneridae</taxon>
        <taxon>Pentapetalae</taxon>
        <taxon>rosids</taxon>
        <taxon>fabids</taxon>
        <taxon>Fabales</taxon>
        <taxon>Fabaceae</taxon>
        <taxon>Papilionoideae</taxon>
        <taxon>50 kb inversion clade</taxon>
        <taxon>NPAAA clade</taxon>
        <taxon>Hologalegina</taxon>
        <taxon>IRL clade</taxon>
        <taxon>Trifolieae</taxon>
        <taxon>Trifolium</taxon>
    </lineage>
</organism>
<protein>
    <submittedName>
        <fullName evidence="1">Uncharacterized protein</fullName>
    </submittedName>
</protein>
<keyword evidence="2" id="KW-1185">Reference proteome</keyword>
<name>A0ACB0IZV9_TRIPR</name>
<gene>
    <name evidence="1" type="ORF">MILVUS5_LOCUS7786</name>
</gene>
<reference evidence="1" key="1">
    <citation type="submission" date="2023-10" db="EMBL/GenBank/DDBJ databases">
        <authorList>
            <person name="Rodriguez Cubillos JULIANA M."/>
            <person name="De Vega J."/>
        </authorList>
    </citation>
    <scope>NUCLEOTIDE SEQUENCE</scope>
</reference>
<sequence length="983" mass="112663">MLNSTYFTTILFTSLRTSSSSTTTFLLLYPYTTFFARTHFKILHKLPTFNDTVSSFNHFLHLRQPPPIQEFNKLLSTIIKLKRYNTVVSLYSNLEFKGTVKPSLVTMSILINAFSQLGQMGFGFSVVGKILKMGFHLDVKTLTTLMKGLCLKGRVLEAVNLLDDFVSKGFRFDEVCYGTIINGLCKTGKTRDAIELFPKMKKIRVYPNLIMYNTVIDGLCKQGLVDEACGLCSEMVANGISLDVYSYNSLIHGFCSVGRFGAAAKLLDEMVTRGNINPDVYTFNILIDGLCKLGRVTEAYNVVAVMIKRGRKPDVVSYNALMNGYCLCGSVDEAKQVFDKMVERGSLPNVISYCTLINGYCKVIMVDEAMMLLTEMLKKNLIPDTVTYNCLLDGLSKSGRTLYEWDLVEAMCSSGQPPDLITYNTLLDDYLKHEQPDKALALFQHIIEIGISPNIRTYNILLDGLCKSGRLNYAKEIFQLLPDKECQPNVRTYNIMIHGLCKQGFLDEAEALLYKMVDNYCLPNYITFDIIMTRKCSRTHWGIRGLRFKSMAWLDIRSLLTFSAIFRVILIVYGEWQDSHMEVRYTDVDYIVFSDAASLVASGFSPYQRTTYRYSPLLAFLLVPNSLLHHAWGKFLFSFADLLVGYFIYYILKLQKVPENLCNYSVMAWLFNPFTFTIGTRGNCEPIVSAMILWIIVCLMKGNVLQSAFWYGLVVHFRIYPIIYSIPIILVLDPNFFPSGQKPVLRKWSAVQKERPEDENVQFAPHNLLKSIFTRNRIIFGLVSGLVFVFCTGLFYCLYGWEFLHEALLYHLTRTDPRHNFSIYFYHIYLHYGHDISVVEKLVSFLPQFLVQLVLIFSFARDLPFCLFVQTGSFVAFNKVITAQYFVWFFCLLPLILPWSKMKLKWGGLSCILLWIGAQTHWLLWGYLLEFKGKNVLLQLWAAGLMFLAANIFILVMIIRQHNCSSIFKALEYTRSKHVAKLE</sequence>
<dbReference type="Proteomes" id="UP001177021">
    <property type="component" value="Unassembled WGS sequence"/>
</dbReference>
<accession>A0ACB0IZV9</accession>
<comment type="caution">
    <text evidence="1">The sequence shown here is derived from an EMBL/GenBank/DDBJ whole genome shotgun (WGS) entry which is preliminary data.</text>
</comment>
<dbReference type="EMBL" id="CASHSV030000013">
    <property type="protein sequence ID" value="CAJ2637430.1"/>
    <property type="molecule type" value="Genomic_DNA"/>
</dbReference>